<accession>A0AAE9HSZ1</accession>
<keyword evidence="2" id="KW-1185">Reference proteome</keyword>
<dbReference type="EMBL" id="ON148527">
    <property type="protein sequence ID" value="UQK57851.1"/>
    <property type="molecule type" value="Genomic_DNA"/>
</dbReference>
<dbReference type="Proteomes" id="UP000830961">
    <property type="component" value="Segment"/>
</dbReference>
<evidence type="ECO:0000313" key="2">
    <source>
        <dbReference type="Proteomes" id="UP000830961"/>
    </source>
</evidence>
<proteinExistence type="predicted"/>
<protein>
    <submittedName>
        <fullName evidence="1">Uncharacterized protein</fullName>
    </submittedName>
</protein>
<organism evidence="1 2">
    <name type="scientific">Klebsiella phage Kp7</name>
    <dbReference type="NCBI Taxonomy" id="2936515"/>
    <lineage>
        <taxon>Viruses</taxon>
        <taxon>Duplodnaviria</taxon>
        <taxon>Heunggongvirae</taxon>
        <taxon>Uroviricota</taxon>
        <taxon>Caudoviricetes</taxon>
        <taxon>Autographivirales</taxon>
        <taxon>Autosignataviridae</taxon>
        <taxon>Molineuxvirinae</taxon>
        <taxon>Gansuvirus</taxon>
        <taxon>Gansuvirus Kp7</taxon>
    </lineage>
</organism>
<evidence type="ECO:0000313" key="1">
    <source>
        <dbReference type="EMBL" id="UQK57851.1"/>
    </source>
</evidence>
<name>A0AAE9HSZ1_9CAUD</name>
<gene>
    <name evidence="1" type="ORF">Kp7_11</name>
</gene>
<reference evidence="1 2" key="1">
    <citation type="submission" date="2022-04" db="EMBL/GenBank/DDBJ databases">
        <title>Transcriptional inhibition prevents novel lytic bacteriophages with two receptor recognition modules infecting multidrug-resistant Klebsiella pneumoniae.</title>
        <authorList>
            <person name="Huang L."/>
            <person name="Huang X."/>
            <person name="Zhao T."/>
            <person name="Zhang J."/>
            <person name="Xiang Y."/>
        </authorList>
    </citation>
    <scope>NUCLEOTIDE SEQUENCE [LARGE SCALE GENOMIC DNA]</scope>
</reference>
<sequence length="78" mass="9210">MKGYIVKLRNGKLRYHLITPYGGTIAESMEDTKLMLSFGVKWLKRVSFREYSSKRKINWWYSKAGRVNRGRIVGVFHV</sequence>